<feature type="transmembrane region" description="Helical" evidence="1">
    <location>
        <begin position="235"/>
        <end position="252"/>
    </location>
</feature>
<proteinExistence type="predicted"/>
<feature type="domain" description="Major facilitator superfamily (MFS) profile" evidence="2">
    <location>
        <begin position="180"/>
        <end position="410"/>
    </location>
</feature>
<dbReference type="GO" id="GO:0022857">
    <property type="term" value="F:transmembrane transporter activity"/>
    <property type="evidence" value="ECO:0007669"/>
    <property type="project" value="InterPro"/>
</dbReference>
<evidence type="ECO:0000259" key="2">
    <source>
        <dbReference type="PROSITE" id="PS50850"/>
    </source>
</evidence>
<keyword evidence="1" id="KW-0472">Membrane</keyword>
<dbReference type="PROSITE" id="PS50850">
    <property type="entry name" value="MFS"/>
    <property type="match status" value="1"/>
</dbReference>
<feature type="transmembrane region" description="Helical" evidence="1">
    <location>
        <begin position="382"/>
        <end position="401"/>
    </location>
</feature>
<feature type="transmembrane region" description="Helical" evidence="1">
    <location>
        <begin position="43"/>
        <end position="66"/>
    </location>
</feature>
<dbReference type="InterPro" id="IPR020846">
    <property type="entry name" value="MFS_dom"/>
</dbReference>
<dbReference type="EMBL" id="FPHG01000031">
    <property type="protein sequence ID" value="SFV57134.1"/>
    <property type="molecule type" value="Genomic_DNA"/>
</dbReference>
<dbReference type="PANTHER" id="PTHR23526">
    <property type="entry name" value="INTEGRAL MEMBRANE TRANSPORT PROTEIN-RELATED"/>
    <property type="match status" value="1"/>
</dbReference>
<dbReference type="InterPro" id="IPR036259">
    <property type="entry name" value="MFS_trans_sf"/>
</dbReference>
<accession>A0A1W1BUG6</accession>
<dbReference type="AlphaFoldDB" id="A0A1W1BUG6"/>
<feature type="transmembrane region" description="Helical" evidence="1">
    <location>
        <begin position="78"/>
        <end position="101"/>
    </location>
</feature>
<protein>
    <recommendedName>
        <fullName evidence="2">Major facilitator superfamily (MFS) profile domain-containing protein</fullName>
    </recommendedName>
</protein>
<sequence>MYQIDNPKNNYKNVTHAFFLALAITIAEPSTILPLIIHHFSDSVVMVGLFTSLLRGGAITIQLYAAFHAQAYERVLPYLGKVFLFRFLSWFIIGASIYFIGDSNKSLTLFFIGLGLFFFSFTAGFGAIYFKELQAKIFSKKYRGKTMANRQIAGAIASIVSGSVAGLVLVSFEAPNSYAYLFMVSSLFMIIGFGIFMTIDEPSKKNVSIKEKDFRTFLKNSMKIFKSDKRLQQQILAIFLSFSYLLSMPFVILKANNSFELTGWMLGGFITVQMVGSILGSTFLWRWISNYEKMLSLAFIFMIIAFLIALFAYNIYTYALIFLFLGVGLDGFSNSSMNLVIEIAPEEKRPVYTAIQTNIVSFGLFFPIFGGFLLQYLHSYSLIYLLTILLLIIGLIISLKLNKVEGGKLQ</sequence>
<feature type="transmembrane region" description="Helical" evidence="1">
    <location>
        <begin position="264"/>
        <end position="288"/>
    </location>
</feature>
<dbReference type="Pfam" id="PF07690">
    <property type="entry name" value="MFS_1"/>
    <property type="match status" value="1"/>
</dbReference>
<reference evidence="3" key="1">
    <citation type="submission" date="2016-10" db="EMBL/GenBank/DDBJ databases">
        <authorList>
            <person name="de Groot N.N."/>
        </authorList>
    </citation>
    <scope>NUCLEOTIDE SEQUENCE</scope>
</reference>
<name>A0A1W1BUG6_9ZZZZ</name>
<keyword evidence="1" id="KW-1133">Transmembrane helix</keyword>
<feature type="transmembrane region" description="Helical" evidence="1">
    <location>
        <begin position="178"/>
        <end position="199"/>
    </location>
</feature>
<feature type="transmembrane region" description="Helical" evidence="1">
    <location>
        <begin position="151"/>
        <end position="172"/>
    </location>
</feature>
<organism evidence="3">
    <name type="scientific">hydrothermal vent metagenome</name>
    <dbReference type="NCBI Taxonomy" id="652676"/>
    <lineage>
        <taxon>unclassified sequences</taxon>
        <taxon>metagenomes</taxon>
        <taxon>ecological metagenomes</taxon>
    </lineage>
</organism>
<dbReference type="SUPFAM" id="SSF103473">
    <property type="entry name" value="MFS general substrate transporter"/>
    <property type="match status" value="1"/>
</dbReference>
<dbReference type="Gene3D" id="1.20.1250.20">
    <property type="entry name" value="MFS general substrate transporter like domains"/>
    <property type="match status" value="2"/>
</dbReference>
<dbReference type="PANTHER" id="PTHR23526:SF1">
    <property type="entry name" value="MAJOR FACILITATOR SUPERFAMILY MFS_1"/>
    <property type="match status" value="1"/>
</dbReference>
<feature type="transmembrane region" description="Helical" evidence="1">
    <location>
        <begin position="107"/>
        <end position="130"/>
    </location>
</feature>
<dbReference type="InterPro" id="IPR052528">
    <property type="entry name" value="Sugar_transport-like"/>
</dbReference>
<feature type="transmembrane region" description="Helical" evidence="1">
    <location>
        <begin position="353"/>
        <end position="376"/>
    </location>
</feature>
<keyword evidence="1" id="KW-0812">Transmembrane</keyword>
<gene>
    <name evidence="3" type="ORF">MNB_SV-9-493</name>
</gene>
<feature type="transmembrane region" description="Helical" evidence="1">
    <location>
        <begin position="17"/>
        <end position="37"/>
    </location>
</feature>
<dbReference type="InterPro" id="IPR011701">
    <property type="entry name" value="MFS"/>
</dbReference>
<feature type="transmembrane region" description="Helical" evidence="1">
    <location>
        <begin position="295"/>
        <end position="313"/>
    </location>
</feature>
<evidence type="ECO:0000256" key="1">
    <source>
        <dbReference type="SAM" id="Phobius"/>
    </source>
</evidence>
<evidence type="ECO:0000313" key="3">
    <source>
        <dbReference type="EMBL" id="SFV57134.1"/>
    </source>
</evidence>